<sequence length="380" mass="44546">MKIIFKDSNMQTILTLQEFVYLKGNEIQIKKFNENGRLPTNQLKAILTRYEEEYEKVESEGRGKDRVFILINKRAEPIKLTHAKKGNRTTKSPMVDPLMALVVMGMIEHNHNYKGCFHYPVSKIMDEYQIANQRFCYHRSERNLNYHLIELEEKAHIHKDVSTDVLRNLHSSFSSAIFGVFRKLEKMKLAKWYKLPYALFYKTEVKKTSEGTALEIEGEVEVATIEEWRAPLDIEIAKEIDDKVKLLEEKLGMNYWTAKNSHHSNAEQFMQEYKKIHAFYDIRYKYDAYCAYLTKTETKIRENIKLPNTPEQAKLIFDIVAKQYNLKLAEGRQEKVNGFGAALCEVKQAKLNGIYLDNTETVYDYMIDGYDLQESPSNEK</sequence>
<proteinExistence type="predicted"/>
<dbReference type="RefSeq" id="WP_327919220.1">
    <property type="nucleotide sequence ID" value="NZ_JARMDB010000004.1"/>
</dbReference>
<accession>A0ABU6MR49</accession>
<keyword evidence="2" id="KW-1185">Reference proteome</keyword>
<dbReference type="Proteomes" id="UP001309448">
    <property type="component" value="Unassembled WGS sequence"/>
</dbReference>
<evidence type="ECO:0000313" key="2">
    <source>
        <dbReference type="Proteomes" id="UP001309448"/>
    </source>
</evidence>
<protein>
    <submittedName>
        <fullName evidence="1">Uncharacterized protein</fullName>
    </submittedName>
</protein>
<dbReference type="EMBL" id="JARMDB010000004">
    <property type="protein sequence ID" value="MED1565340.1"/>
    <property type="molecule type" value="Genomic_DNA"/>
</dbReference>
<name>A0ABU6MR49_9BACI</name>
<reference evidence="1 2" key="1">
    <citation type="submission" date="2023-03" db="EMBL/GenBank/DDBJ databases">
        <title>Bacillus Genome Sequencing.</title>
        <authorList>
            <person name="Dunlap C."/>
        </authorList>
    </citation>
    <scope>NUCLEOTIDE SEQUENCE [LARGE SCALE GENOMIC DNA]</scope>
    <source>
        <strain evidence="1 2">B-615</strain>
    </source>
</reference>
<evidence type="ECO:0000313" key="1">
    <source>
        <dbReference type="EMBL" id="MED1565340.1"/>
    </source>
</evidence>
<gene>
    <name evidence="1" type="ORF">P4U88_05155</name>
</gene>
<comment type="caution">
    <text evidence="1">The sequence shown here is derived from an EMBL/GenBank/DDBJ whole genome shotgun (WGS) entry which is preliminary data.</text>
</comment>
<organism evidence="1 2">
    <name type="scientific">Bacillus paramycoides</name>
    <dbReference type="NCBI Taxonomy" id="2026194"/>
    <lineage>
        <taxon>Bacteria</taxon>
        <taxon>Bacillati</taxon>
        <taxon>Bacillota</taxon>
        <taxon>Bacilli</taxon>
        <taxon>Bacillales</taxon>
        <taxon>Bacillaceae</taxon>
        <taxon>Bacillus</taxon>
        <taxon>Bacillus cereus group</taxon>
    </lineage>
</organism>